<evidence type="ECO:0000313" key="2">
    <source>
        <dbReference type="EMBL" id="MBX0324283.1"/>
    </source>
</evidence>
<dbReference type="RefSeq" id="WP_220619244.1">
    <property type="nucleotide sequence ID" value="NZ_RKLR01000006.1"/>
</dbReference>
<accession>A0AAW4PVA0</accession>
<dbReference type="EMBL" id="RKLR01000006">
    <property type="protein sequence ID" value="MBX0324283.1"/>
    <property type="molecule type" value="Genomic_DNA"/>
</dbReference>
<feature type="region of interest" description="Disordered" evidence="1">
    <location>
        <begin position="1"/>
        <end position="27"/>
    </location>
</feature>
<organism evidence="2 3">
    <name type="scientific">Haloarcula rubra</name>
    <dbReference type="NCBI Taxonomy" id="2487747"/>
    <lineage>
        <taxon>Archaea</taxon>
        <taxon>Methanobacteriati</taxon>
        <taxon>Methanobacteriota</taxon>
        <taxon>Stenosarchaea group</taxon>
        <taxon>Halobacteria</taxon>
        <taxon>Halobacteriales</taxon>
        <taxon>Haloarculaceae</taxon>
        <taxon>Haloarcula</taxon>
    </lineage>
</organism>
<name>A0AAW4PVA0_9EURY</name>
<reference evidence="2 3" key="1">
    <citation type="submission" date="2021-06" db="EMBL/GenBank/DDBJ databases">
        <title>Halomicroarcula sp. a new haloarchaeum isolated from saline soil.</title>
        <authorList>
            <person name="Duran-Viseras A."/>
            <person name="Sanchez-Porro C."/>
            <person name="Ventosa A."/>
        </authorList>
    </citation>
    <scope>NUCLEOTIDE SEQUENCE [LARGE SCALE GENOMIC DNA]</scope>
    <source>
        <strain evidence="2 3">F13</strain>
    </source>
</reference>
<protein>
    <submittedName>
        <fullName evidence="2">Uncharacterized protein</fullName>
    </submittedName>
</protein>
<evidence type="ECO:0000313" key="3">
    <source>
        <dbReference type="Proteomes" id="UP001430377"/>
    </source>
</evidence>
<keyword evidence="3" id="KW-1185">Reference proteome</keyword>
<dbReference type="AlphaFoldDB" id="A0AAW4PVA0"/>
<comment type="caution">
    <text evidence="2">The sequence shown here is derived from an EMBL/GenBank/DDBJ whole genome shotgun (WGS) entry which is preliminary data.</text>
</comment>
<gene>
    <name evidence="2" type="ORF">EGH21_14730</name>
</gene>
<dbReference type="Proteomes" id="UP001430377">
    <property type="component" value="Unassembled WGS sequence"/>
</dbReference>
<sequence length="49" mass="5342">MTPQHSTGDRARTAIARTHHPDGGITTADASRLRRTWTALFGERAGLPE</sequence>
<evidence type="ECO:0000256" key="1">
    <source>
        <dbReference type="SAM" id="MobiDB-lite"/>
    </source>
</evidence>
<proteinExistence type="predicted"/>